<reference evidence="2 3" key="1">
    <citation type="journal article" date="2003" name="Proc. Natl. Acad. Sci. U.S.A.">
        <title>Complete genome sequence of the marine planctomycete Pirellula sp. strain 1.</title>
        <authorList>
            <person name="Gloeckner F.O."/>
            <person name="Kube M."/>
            <person name="Bauer M."/>
            <person name="Teeling H."/>
            <person name="Lombardot T."/>
            <person name="Ludwig W."/>
            <person name="Gade D."/>
            <person name="Beck A."/>
            <person name="Borzym K."/>
            <person name="Heitmann K."/>
            <person name="Rabus R."/>
            <person name="Schlesner H."/>
            <person name="Amann R."/>
            <person name="Reinhardt R."/>
        </authorList>
    </citation>
    <scope>NUCLEOTIDE SEQUENCE [LARGE SCALE GENOMIC DNA]</scope>
    <source>
        <strain evidence="3">DSM 10527 / NCIMB 13988 / SH1</strain>
    </source>
</reference>
<dbReference type="Gene3D" id="2.130.10.10">
    <property type="entry name" value="YVTN repeat-like/Quinoprotein amine dehydrogenase"/>
    <property type="match status" value="1"/>
</dbReference>
<dbReference type="InParanoid" id="Q7URY6"/>
<evidence type="ECO:0000259" key="1">
    <source>
        <dbReference type="Pfam" id="PF13360"/>
    </source>
</evidence>
<dbReference type="EMBL" id="BX294142">
    <property type="protein sequence ID" value="CAD74201.1"/>
    <property type="molecule type" value="Genomic_DNA"/>
</dbReference>
<keyword evidence="2" id="KW-0808">Transferase</keyword>
<gene>
    <name evidence="2" type="ordered locus">RB5380</name>
</gene>
<dbReference type="EC" id="2.7.1.-" evidence="2"/>
<accession>Q7URY6</accession>
<dbReference type="GO" id="GO:0004674">
    <property type="term" value="F:protein serine/threonine kinase activity"/>
    <property type="evidence" value="ECO:0007669"/>
    <property type="project" value="UniProtKB-KW"/>
</dbReference>
<dbReference type="Gene3D" id="2.40.10.480">
    <property type="match status" value="1"/>
</dbReference>
<protein>
    <submittedName>
        <fullName evidence="2">Probable serine/threonine protein kinase</fullName>
        <ecNumber evidence="2">2.7.1.-</ecNumber>
    </submittedName>
</protein>
<dbReference type="PATRIC" id="fig|243090.15.peg.2584"/>
<dbReference type="SUPFAM" id="SSF50998">
    <property type="entry name" value="Quinoprotein alcohol dehydrogenase-like"/>
    <property type="match status" value="1"/>
</dbReference>
<dbReference type="InterPro" id="IPR015943">
    <property type="entry name" value="WD40/YVTN_repeat-like_dom_sf"/>
</dbReference>
<dbReference type="eggNOG" id="COG1520">
    <property type="taxonomic scope" value="Bacteria"/>
</dbReference>
<keyword evidence="2" id="KW-0723">Serine/threonine-protein kinase</keyword>
<dbReference type="PANTHER" id="PTHR34512">
    <property type="entry name" value="CELL SURFACE PROTEIN"/>
    <property type="match status" value="1"/>
</dbReference>
<dbReference type="Pfam" id="PF13360">
    <property type="entry name" value="PQQ_2"/>
    <property type="match status" value="1"/>
</dbReference>
<dbReference type="HOGENOM" id="CLU_027480_2_1_0"/>
<keyword evidence="3" id="KW-1185">Reference proteome</keyword>
<feature type="domain" description="Pyrrolo-quinoline quinone repeat" evidence="1">
    <location>
        <begin position="148"/>
        <end position="390"/>
    </location>
</feature>
<dbReference type="OrthoDB" id="244732at2"/>
<dbReference type="KEGG" id="rba:RB5380"/>
<dbReference type="EnsemblBacteria" id="CAD74201">
    <property type="protein sequence ID" value="CAD74201"/>
    <property type="gene ID" value="RB5380"/>
</dbReference>
<evidence type="ECO:0000313" key="2">
    <source>
        <dbReference type="EMBL" id="CAD74201.1"/>
    </source>
</evidence>
<evidence type="ECO:0000313" key="3">
    <source>
        <dbReference type="Proteomes" id="UP000001025"/>
    </source>
</evidence>
<name>Q7URY6_RHOBA</name>
<sequence length="473" mass="51084">MWNQSDQETKRSSPLRPRTRNELVGEFSMKRLTSRPSGHWCWTFGLAFAFLGFSACRKSTPVDEVSIGESGVALQAREVPAIELAWPQWRGPDMDGRAGDATPPTTWDQSTNIAWQADIPGRGHSSPIVIGDQVVLGTADDAKQQQMLVSYDLGSGQEKWRRVIHEGNFPSAREVHHKATNANGTPASDGRLIVTAFLNQERIFVTAVDLNGEVVWQTDVGAFASKFGYAPSPVLYQSFVILAADSFGGGYLVALDLETGEIAWRRSRGDASSYSSPMIASVGGMDQLLISGGDRVASYDPATGEPRWESSAIAEATCGTIVTSGDRIFASGGYPDKQTACFSATGEELWSDRTALYEPSMVTNGTSLFGVTDNGVAMCWSNEDGRVQWKERLGSNFSGSPVLAGGNVYVSDLSGNHYVFSASGDDYQLISKNRLGSDCYASPAVLADSLLLRIGFGEGGSRKERLVKITQRP</sequence>
<dbReference type="SMART" id="SM00564">
    <property type="entry name" value="PQQ"/>
    <property type="match status" value="5"/>
</dbReference>
<organism evidence="2 3">
    <name type="scientific">Rhodopirellula baltica (strain DSM 10527 / NCIMB 13988 / SH1)</name>
    <dbReference type="NCBI Taxonomy" id="243090"/>
    <lineage>
        <taxon>Bacteria</taxon>
        <taxon>Pseudomonadati</taxon>
        <taxon>Planctomycetota</taxon>
        <taxon>Planctomycetia</taxon>
        <taxon>Pirellulales</taxon>
        <taxon>Pirellulaceae</taxon>
        <taxon>Rhodopirellula</taxon>
    </lineage>
</organism>
<dbReference type="STRING" id="243090.RB5380"/>
<keyword evidence="2" id="KW-0418">Kinase</keyword>
<dbReference type="AlphaFoldDB" id="Q7URY6"/>
<dbReference type="InterPro" id="IPR018391">
    <property type="entry name" value="PQQ_b-propeller_rpt"/>
</dbReference>
<dbReference type="Proteomes" id="UP000001025">
    <property type="component" value="Chromosome"/>
</dbReference>
<dbReference type="PANTHER" id="PTHR34512:SF30">
    <property type="entry name" value="OUTER MEMBRANE PROTEIN ASSEMBLY FACTOR BAMB"/>
    <property type="match status" value="1"/>
</dbReference>
<proteinExistence type="predicted"/>
<dbReference type="InterPro" id="IPR002372">
    <property type="entry name" value="PQQ_rpt_dom"/>
</dbReference>
<dbReference type="InterPro" id="IPR011047">
    <property type="entry name" value="Quinoprotein_ADH-like_sf"/>
</dbReference>